<dbReference type="CDD" id="cd04301">
    <property type="entry name" value="NAT_SF"/>
    <property type="match status" value="1"/>
</dbReference>
<name>A0ABW8ASX8_9ACTN</name>
<evidence type="ECO:0000259" key="1">
    <source>
        <dbReference type="PROSITE" id="PS51186"/>
    </source>
</evidence>
<organism evidence="2 3">
    <name type="scientific">Spongisporangium articulatum</name>
    <dbReference type="NCBI Taxonomy" id="3362603"/>
    <lineage>
        <taxon>Bacteria</taxon>
        <taxon>Bacillati</taxon>
        <taxon>Actinomycetota</taxon>
        <taxon>Actinomycetes</taxon>
        <taxon>Kineosporiales</taxon>
        <taxon>Kineosporiaceae</taxon>
        <taxon>Spongisporangium</taxon>
    </lineage>
</organism>
<sequence length="150" mass="16256">MNDAPGVHRAGWSALDPGTLHDLLKLRVDVFVVEQECPYPELDGRDVEPGTGHWWTADAGGAPTAYLRTLAEPDGTTRVGRVCTRADARGQGLAGELMRAVLAEAGTGPVVLEAQSYLEKWYSAFGFEVTGPEYVEDGIPHVPMRRPPSR</sequence>
<accession>A0ABW8ASX8</accession>
<dbReference type="InterPro" id="IPR000182">
    <property type="entry name" value="GNAT_dom"/>
</dbReference>
<dbReference type="EMBL" id="JBITLV010000007">
    <property type="protein sequence ID" value="MFI7589203.1"/>
    <property type="molecule type" value="Genomic_DNA"/>
</dbReference>
<dbReference type="RefSeq" id="WP_398283692.1">
    <property type="nucleotide sequence ID" value="NZ_JBITLV010000007.1"/>
</dbReference>
<keyword evidence="3" id="KW-1185">Reference proteome</keyword>
<evidence type="ECO:0000313" key="3">
    <source>
        <dbReference type="Proteomes" id="UP001612915"/>
    </source>
</evidence>
<protein>
    <submittedName>
        <fullName evidence="2">GNAT family N-acetyltransferase</fullName>
    </submittedName>
</protein>
<gene>
    <name evidence="2" type="ORF">ACIB24_19230</name>
</gene>
<comment type="caution">
    <text evidence="2">The sequence shown here is derived from an EMBL/GenBank/DDBJ whole genome shotgun (WGS) entry which is preliminary data.</text>
</comment>
<dbReference type="Proteomes" id="UP001612915">
    <property type="component" value="Unassembled WGS sequence"/>
</dbReference>
<proteinExistence type="predicted"/>
<dbReference type="SUPFAM" id="SSF55729">
    <property type="entry name" value="Acyl-CoA N-acyltransferases (Nat)"/>
    <property type="match status" value="1"/>
</dbReference>
<dbReference type="PROSITE" id="PS51186">
    <property type="entry name" value="GNAT"/>
    <property type="match status" value="1"/>
</dbReference>
<feature type="domain" description="N-acetyltransferase" evidence="1">
    <location>
        <begin position="10"/>
        <end position="149"/>
    </location>
</feature>
<dbReference type="Pfam" id="PF13673">
    <property type="entry name" value="Acetyltransf_10"/>
    <property type="match status" value="1"/>
</dbReference>
<reference evidence="2 3" key="1">
    <citation type="submission" date="2024-10" db="EMBL/GenBank/DDBJ databases">
        <title>The Natural Products Discovery Center: Release of the First 8490 Sequenced Strains for Exploring Actinobacteria Biosynthetic Diversity.</title>
        <authorList>
            <person name="Kalkreuter E."/>
            <person name="Kautsar S.A."/>
            <person name="Yang D."/>
            <person name="Bader C.D."/>
            <person name="Teijaro C.N."/>
            <person name="Fluegel L."/>
            <person name="Davis C.M."/>
            <person name="Simpson J.R."/>
            <person name="Lauterbach L."/>
            <person name="Steele A.D."/>
            <person name="Gui C."/>
            <person name="Meng S."/>
            <person name="Li G."/>
            <person name="Viehrig K."/>
            <person name="Ye F."/>
            <person name="Su P."/>
            <person name="Kiefer A.F."/>
            <person name="Nichols A."/>
            <person name="Cepeda A.J."/>
            <person name="Yan W."/>
            <person name="Fan B."/>
            <person name="Jiang Y."/>
            <person name="Adhikari A."/>
            <person name="Zheng C.-J."/>
            <person name="Schuster L."/>
            <person name="Cowan T.M."/>
            <person name="Smanski M.J."/>
            <person name="Chevrette M.G."/>
            <person name="De Carvalho L.P.S."/>
            <person name="Shen B."/>
        </authorList>
    </citation>
    <scope>NUCLEOTIDE SEQUENCE [LARGE SCALE GENOMIC DNA]</scope>
    <source>
        <strain evidence="2 3">NPDC049639</strain>
    </source>
</reference>
<dbReference type="Gene3D" id="3.40.630.30">
    <property type="match status" value="1"/>
</dbReference>
<evidence type="ECO:0000313" key="2">
    <source>
        <dbReference type="EMBL" id="MFI7589203.1"/>
    </source>
</evidence>
<dbReference type="InterPro" id="IPR016181">
    <property type="entry name" value="Acyl_CoA_acyltransferase"/>
</dbReference>